<feature type="region of interest" description="Disordered" evidence="1">
    <location>
        <begin position="1185"/>
        <end position="1236"/>
    </location>
</feature>
<reference evidence="3" key="1">
    <citation type="submission" date="2025-08" db="UniProtKB">
        <authorList>
            <consortium name="RefSeq"/>
        </authorList>
    </citation>
    <scope>IDENTIFICATION</scope>
    <source>
        <tissue evidence="3">Muscle</tissue>
    </source>
</reference>
<name>A0ABM1SWT2_LIMPO</name>
<evidence type="ECO:0000256" key="1">
    <source>
        <dbReference type="SAM" id="MobiDB-lite"/>
    </source>
</evidence>
<gene>
    <name evidence="3" type="primary">LOC111087070</name>
</gene>
<accession>A0ABM1SWT2</accession>
<keyword evidence="2" id="KW-1185">Reference proteome</keyword>
<feature type="compositionally biased region" description="Polar residues" evidence="1">
    <location>
        <begin position="1100"/>
        <end position="1127"/>
    </location>
</feature>
<organism evidence="2 3">
    <name type="scientific">Limulus polyphemus</name>
    <name type="common">Atlantic horseshoe crab</name>
    <dbReference type="NCBI Taxonomy" id="6850"/>
    <lineage>
        <taxon>Eukaryota</taxon>
        <taxon>Metazoa</taxon>
        <taxon>Ecdysozoa</taxon>
        <taxon>Arthropoda</taxon>
        <taxon>Chelicerata</taxon>
        <taxon>Merostomata</taxon>
        <taxon>Xiphosura</taxon>
        <taxon>Limulidae</taxon>
        <taxon>Limulus</taxon>
    </lineage>
</organism>
<feature type="compositionally biased region" description="Polar residues" evidence="1">
    <location>
        <begin position="838"/>
        <end position="848"/>
    </location>
</feature>
<evidence type="ECO:0000313" key="2">
    <source>
        <dbReference type="Proteomes" id="UP000694941"/>
    </source>
</evidence>
<dbReference type="Proteomes" id="UP000694941">
    <property type="component" value="Unplaced"/>
</dbReference>
<evidence type="ECO:0000313" key="3">
    <source>
        <dbReference type="RefSeq" id="XP_022248088.1"/>
    </source>
</evidence>
<feature type="region of interest" description="Disordered" evidence="1">
    <location>
        <begin position="820"/>
        <end position="848"/>
    </location>
</feature>
<feature type="region of interest" description="Disordered" evidence="1">
    <location>
        <begin position="62"/>
        <end position="91"/>
    </location>
</feature>
<dbReference type="RefSeq" id="XP_022248088.1">
    <property type="nucleotide sequence ID" value="XM_022392380.1"/>
</dbReference>
<dbReference type="GeneID" id="111087070"/>
<protein>
    <submittedName>
        <fullName evidence="3">Myosin-J heavy chain-like</fullName>
    </submittedName>
</protein>
<feature type="compositionally biased region" description="Polar residues" evidence="1">
    <location>
        <begin position="75"/>
        <end position="87"/>
    </location>
</feature>
<proteinExistence type="predicted"/>
<sequence length="1258" mass="142244">MKNCLKNIEQHNDVLTTKQGTKEQMTLGNINTSQNFIEITDSLADSAVAGTPQAAVSFRLVSSPKQEENRKVHSKSSAAQPSLISESNLEKKEPEVVNQICLNSTQNELTMSNPPMSFTKINTNIDGSMILPDSLLDTEEISLKDIEKCMKKPIRKTFTIHVDTQDWEQLNSKSMNTLEMFNELCSEAASKEGCKDSKEEIEEVAHDFSCTQKREEMYTETMKEHNETQISNVSTHVKNNKSCTLKVEDSSLDTKKLEPSCNLEISSYNNLKTSYSCPKIISLCPLNEGNDKNFSLNENTELEKISEEKLSKILKNTSSSCEKSNDVISQFRRNDSMTPSLDLNSQQFVATSLIPNVNKSYVKRWEILLETITNSSTSKTIKLSDSTVKLEVTIENETLVLSVSSVSDKEKKDVTTQVDTGFCLKANHKSIQTDQSLFIEDKEKDQCYGNLQNEGTKQITCVDRNSIENLNQLIQKDFTTSSREDVKPGLVLNQSAATFEEQNFRVGFNENVKLNNSDKDSLVHIKLDNPSNSRLEIFQPVITYECGPNSVSDLTTCNEKVDVYKATIQEAKSVSSLNKMDHVINTGTVEVAKTDSKSSDMKIFEKNHSNTTTFKKSFTENIKSRGQSFVDKKEKSYLNSEKSDFTLEIISPSVQDDENSNSQSVLFDKLISAYKISSSDADALFAAELIDPLETLTTRQQSSGTVSCTSRKLKPIKESNDRSEQDLLTTENLNNRCDETRALVNTELYKFADESVQEKKCNQQEMSLCDNDQTKLCHKVLRRKKFHRIRQLSDSSDSSDEELLDVKGNLKRTAVISNVERQPPQLSNEMLKEEDRQNQSSTQLYKQDNQLQRLGQYVEKCHKFSAENTYVEERFQWPSNEIYISKGQTCKLFQEHSTKGMCEEEHQKTNLLEGHSEFTGQKSNTLDPSHRPAQNSEEQFDFTEQLRDAKLLDQLTDQKENLKEINSSQCSEELVKKPFTLNTDIDNKDLFEQSVNHSVVCVNEVSTNFDESCRQVGNLVNTFPGADHQTQDILDRQKEPLDSKAVLMEDLSKSQVSSWNKNELEVLEKSLQQDTQSSNILSHIQVSCRKDVLPRQISTFTSQETQRSGATSNDMTTSSAWSSQGESLSGDPDLIKKEIEEMKQRILQMEALINGSRPICNSKDITLGDQDLDNNSHQKTLLPVQNISSKQKNSYDDRTSRGKTSSWDFKNDEDSGEESDDLFNTVSPTPPKRLRPDNCTSLLVSFSSAMKRNKTCHT</sequence>
<feature type="region of interest" description="Disordered" evidence="1">
    <location>
        <begin position="1100"/>
        <end position="1130"/>
    </location>
</feature>